<gene>
    <name evidence="1" type="ORF">NLG97_g8162</name>
</gene>
<comment type="caution">
    <text evidence="1">The sequence shown here is derived from an EMBL/GenBank/DDBJ whole genome shotgun (WGS) entry which is preliminary data.</text>
</comment>
<evidence type="ECO:0000313" key="2">
    <source>
        <dbReference type="Proteomes" id="UP001148737"/>
    </source>
</evidence>
<reference evidence="1" key="1">
    <citation type="submission" date="2022-07" db="EMBL/GenBank/DDBJ databases">
        <title>Genome Sequence of Lecanicillium saksenae.</title>
        <authorList>
            <person name="Buettner E."/>
        </authorList>
    </citation>
    <scope>NUCLEOTIDE SEQUENCE</scope>
    <source>
        <strain evidence="1">VT-O1</strain>
    </source>
</reference>
<keyword evidence="2" id="KW-1185">Reference proteome</keyword>
<proteinExistence type="predicted"/>
<dbReference type="EMBL" id="JANAKD010001382">
    <property type="protein sequence ID" value="KAJ3480033.1"/>
    <property type="molecule type" value="Genomic_DNA"/>
</dbReference>
<accession>A0ACC1QMB4</accession>
<dbReference type="Proteomes" id="UP001148737">
    <property type="component" value="Unassembled WGS sequence"/>
</dbReference>
<name>A0ACC1QMB4_9HYPO</name>
<sequence length="115" mass="13163">MTYEPPVTDPATDLVRAVRTYENPPRLACTLQADNPPPRQLKNIAGKQILVVTAESSYHHVYDHCTADYLRQAGCQQLEHVYLEDVGIKGNGHMLFMEKNSRQIQEFIHSWIENV</sequence>
<protein>
    <submittedName>
        <fullName evidence="1">Uncharacterized protein</fullName>
    </submittedName>
</protein>
<evidence type="ECO:0000313" key="1">
    <source>
        <dbReference type="EMBL" id="KAJ3480033.1"/>
    </source>
</evidence>
<organism evidence="1 2">
    <name type="scientific">Lecanicillium saksenae</name>
    <dbReference type="NCBI Taxonomy" id="468837"/>
    <lineage>
        <taxon>Eukaryota</taxon>
        <taxon>Fungi</taxon>
        <taxon>Dikarya</taxon>
        <taxon>Ascomycota</taxon>
        <taxon>Pezizomycotina</taxon>
        <taxon>Sordariomycetes</taxon>
        <taxon>Hypocreomycetidae</taxon>
        <taxon>Hypocreales</taxon>
        <taxon>Cordycipitaceae</taxon>
        <taxon>Lecanicillium</taxon>
    </lineage>
</organism>